<dbReference type="VEuPathDB" id="ToxoDB:ENH_00076340"/>
<evidence type="ECO:0000313" key="2">
    <source>
        <dbReference type="Proteomes" id="UP000030754"/>
    </source>
</evidence>
<reference evidence="1" key="2">
    <citation type="submission" date="2013-10" db="EMBL/GenBank/DDBJ databases">
        <authorList>
            <person name="Aslett M."/>
        </authorList>
    </citation>
    <scope>NUCLEOTIDE SEQUENCE [LARGE SCALE GENOMIC DNA]</scope>
    <source>
        <strain evidence="1">Houghton</strain>
    </source>
</reference>
<organism evidence="1 2">
    <name type="scientific">Eimeria necatrix</name>
    <dbReference type="NCBI Taxonomy" id="51315"/>
    <lineage>
        <taxon>Eukaryota</taxon>
        <taxon>Sar</taxon>
        <taxon>Alveolata</taxon>
        <taxon>Apicomplexa</taxon>
        <taxon>Conoidasida</taxon>
        <taxon>Coccidia</taxon>
        <taxon>Eucoccidiorida</taxon>
        <taxon>Eimeriorina</taxon>
        <taxon>Eimeriidae</taxon>
        <taxon>Eimeria</taxon>
    </lineage>
</organism>
<evidence type="ECO:0000313" key="1">
    <source>
        <dbReference type="EMBL" id="CDJ69959.1"/>
    </source>
</evidence>
<name>U6N3S1_9EIME</name>
<reference evidence="1" key="1">
    <citation type="submission" date="2013-10" db="EMBL/GenBank/DDBJ databases">
        <title>Genomic analysis of the causative agents of coccidiosis in chickens.</title>
        <authorList>
            <person name="Reid A.J."/>
            <person name="Blake D."/>
            <person name="Billington K."/>
            <person name="Browne H."/>
            <person name="Dunn M."/>
            <person name="Hung S."/>
            <person name="Kawahara F."/>
            <person name="Miranda-Saavedra D."/>
            <person name="Mourier T."/>
            <person name="Nagra H."/>
            <person name="Otto T.D."/>
            <person name="Rawlings N."/>
            <person name="Sanchez A."/>
            <person name="Sanders M."/>
            <person name="Subramaniam C."/>
            <person name="Tay Y."/>
            <person name="Dear P."/>
            <person name="Doerig C."/>
            <person name="Gruber A."/>
            <person name="Parkinson J."/>
            <person name="Shirley M."/>
            <person name="Wan K.L."/>
            <person name="Berriman M."/>
            <person name="Tomley F."/>
            <person name="Pain A."/>
        </authorList>
    </citation>
    <scope>NUCLEOTIDE SEQUENCE [LARGE SCALE GENOMIC DNA]</scope>
    <source>
        <strain evidence="1">Houghton</strain>
    </source>
</reference>
<dbReference type="Proteomes" id="UP000030754">
    <property type="component" value="Unassembled WGS sequence"/>
</dbReference>
<dbReference type="GeneID" id="25477764"/>
<accession>U6N3S1</accession>
<keyword evidence="2" id="KW-1185">Reference proteome</keyword>
<dbReference type="EMBL" id="HG725845">
    <property type="protein sequence ID" value="CDJ69959.1"/>
    <property type="molecule type" value="Genomic_DNA"/>
</dbReference>
<proteinExistence type="predicted"/>
<feature type="non-terminal residue" evidence="1">
    <location>
        <position position="12"/>
    </location>
</feature>
<feature type="non-terminal residue" evidence="1">
    <location>
        <position position="1"/>
    </location>
</feature>
<sequence length="12" mass="1120">GAAREGAGGFEV</sequence>
<dbReference type="RefSeq" id="XP_013438425.1">
    <property type="nucleotide sequence ID" value="XM_013582971.1"/>
</dbReference>
<protein>
    <submittedName>
        <fullName evidence="1">Uncharacterized protein</fullName>
    </submittedName>
</protein>
<gene>
    <name evidence="1" type="ORF">ENH_00076340</name>
</gene>